<evidence type="ECO:0000313" key="1">
    <source>
        <dbReference type="EMBL" id="MBO2464979.1"/>
    </source>
</evidence>
<keyword evidence="2" id="KW-1185">Reference proteome</keyword>
<dbReference type="Gene3D" id="1.10.10.1150">
    <property type="entry name" value="Coenzyme PQQ synthesis protein D (PqqD)"/>
    <property type="match status" value="1"/>
</dbReference>
<comment type="caution">
    <text evidence="1">The sequence shown here is derived from an EMBL/GenBank/DDBJ whole genome shotgun (WGS) entry which is preliminary data.</text>
</comment>
<dbReference type="EMBL" id="JAGEPF010000040">
    <property type="protein sequence ID" value="MBO2464979.1"/>
    <property type="molecule type" value="Genomic_DNA"/>
</dbReference>
<dbReference type="Pfam" id="PF05402">
    <property type="entry name" value="PqqD"/>
    <property type="match status" value="1"/>
</dbReference>
<dbReference type="Proteomes" id="UP000680206">
    <property type="component" value="Unassembled WGS sequence"/>
</dbReference>
<dbReference type="InterPro" id="IPR008792">
    <property type="entry name" value="PQQD"/>
</dbReference>
<evidence type="ECO:0000313" key="2">
    <source>
        <dbReference type="Proteomes" id="UP000680206"/>
    </source>
</evidence>
<accession>A0ABS3S9T0</accession>
<sequence>MMIVRLHPEVQHVRTGEQHLLLDQRDGGYYALNPSAATLIDQLTTGATAAHLADTLAGRFQIDSGRARADVLALVVELNNSGLLLEDGR</sequence>
<organism evidence="1 2">
    <name type="scientific">Actinomadura violacea</name>
    <dbReference type="NCBI Taxonomy" id="2819934"/>
    <lineage>
        <taxon>Bacteria</taxon>
        <taxon>Bacillati</taxon>
        <taxon>Actinomycetota</taxon>
        <taxon>Actinomycetes</taxon>
        <taxon>Streptosporangiales</taxon>
        <taxon>Thermomonosporaceae</taxon>
        <taxon>Actinomadura</taxon>
    </lineage>
</organism>
<gene>
    <name evidence="1" type="ORF">J4709_46180</name>
</gene>
<protein>
    <submittedName>
        <fullName evidence="1">PqqD family protein</fullName>
    </submittedName>
</protein>
<reference evidence="1 2" key="1">
    <citation type="submission" date="2021-03" db="EMBL/GenBank/DDBJ databases">
        <title>Actinomadura violae sp. nov., isolated from lichen in Thailand.</title>
        <authorList>
            <person name="Kanchanasin P."/>
            <person name="Saeng-In P."/>
            <person name="Phongsopitanun W."/>
            <person name="Yuki M."/>
            <person name="Kudo T."/>
            <person name="Ohkuma M."/>
            <person name="Tanasupawat S."/>
        </authorList>
    </citation>
    <scope>NUCLEOTIDE SEQUENCE [LARGE SCALE GENOMIC DNA]</scope>
    <source>
        <strain evidence="1 2">LCR2-06</strain>
    </source>
</reference>
<name>A0ABS3S9T0_9ACTN</name>
<dbReference type="InterPro" id="IPR041881">
    <property type="entry name" value="PqqD_sf"/>
</dbReference>
<proteinExistence type="predicted"/>